<evidence type="ECO:0000313" key="2">
    <source>
        <dbReference type="Proteomes" id="UP000054324"/>
    </source>
</evidence>
<dbReference type="CTD" id="20328687"/>
<dbReference type="EMBL" id="KL596828">
    <property type="protein sequence ID" value="KER23982.1"/>
    <property type="molecule type" value="Genomic_DNA"/>
</dbReference>
<evidence type="ECO:0000313" key="1">
    <source>
        <dbReference type="EMBL" id="KER23982.1"/>
    </source>
</evidence>
<accession>A0A074ZE98</accession>
<proteinExistence type="predicted"/>
<reference evidence="1 2" key="1">
    <citation type="submission" date="2013-11" db="EMBL/GenBank/DDBJ databases">
        <title>Opisthorchis viverrini - life in the bile duct.</title>
        <authorList>
            <person name="Young N.D."/>
            <person name="Nagarajan N."/>
            <person name="Lin S.J."/>
            <person name="Korhonen P.K."/>
            <person name="Jex A.R."/>
            <person name="Hall R.S."/>
            <person name="Safavi-Hemami H."/>
            <person name="Kaewkong W."/>
            <person name="Bertrand D."/>
            <person name="Gao S."/>
            <person name="Seet Q."/>
            <person name="Wongkham S."/>
            <person name="Teh B.T."/>
            <person name="Wongkham C."/>
            <person name="Intapan P.M."/>
            <person name="Maleewong W."/>
            <person name="Yang X."/>
            <person name="Hu M."/>
            <person name="Wang Z."/>
            <person name="Hofmann A."/>
            <person name="Sternberg P.W."/>
            <person name="Tan P."/>
            <person name="Wang J."/>
            <person name="Gasser R.B."/>
        </authorList>
    </citation>
    <scope>NUCLEOTIDE SEQUENCE [LARGE SCALE GENOMIC DNA]</scope>
</reference>
<dbReference type="AlphaFoldDB" id="A0A074ZE98"/>
<dbReference type="RefSeq" id="XP_009172298.1">
    <property type="nucleotide sequence ID" value="XM_009174034.1"/>
</dbReference>
<dbReference type="GeneID" id="20328687"/>
<organism evidence="1 2">
    <name type="scientific">Opisthorchis viverrini</name>
    <name type="common">Southeast Asian liver fluke</name>
    <dbReference type="NCBI Taxonomy" id="6198"/>
    <lineage>
        <taxon>Eukaryota</taxon>
        <taxon>Metazoa</taxon>
        <taxon>Spiralia</taxon>
        <taxon>Lophotrochozoa</taxon>
        <taxon>Platyhelminthes</taxon>
        <taxon>Trematoda</taxon>
        <taxon>Digenea</taxon>
        <taxon>Opisthorchiida</taxon>
        <taxon>Opisthorchiata</taxon>
        <taxon>Opisthorchiidae</taxon>
        <taxon>Opisthorchis</taxon>
    </lineage>
</organism>
<keyword evidence="2" id="KW-1185">Reference proteome</keyword>
<protein>
    <submittedName>
        <fullName evidence="1">Uncharacterized protein</fullName>
    </submittedName>
</protein>
<sequence length="185" mass="20790">MYDLSIATDDNLFAGSCFRPGVPGAEILANFLPNFKLTRQMGGQVGTPRTEMRPCPSGLLASTQLQHFAMHFGFKLHNVAPPPSFQRHLPYSPAGRRSVLCTFFYRRATQDHTVNYPEGFGVYREWCLKKPRSRAENSGDTRALQMGTSLTRHTQTCHTTSLPPEKYYLKARGSAELGTPVMTRY</sequence>
<name>A0A074ZE98_OPIVI</name>
<gene>
    <name evidence="1" type="ORF">T265_14521</name>
</gene>
<dbReference type="KEGG" id="ovi:T265_14521"/>
<dbReference type="Proteomes" id="UP000054324">
    <property type="component" value="Unassembled WGS sequence"/>
</dbReference>